<dbReference type="Proteomes" id="UP001589619">
    <property type="component" value="Unassembled WGS sequence"/>
</dbReference>
<proteinExistence type="predicted"/>
<evidence type="ECO:0000313" key="1">
    <source>
        <dbReference type="EMBL" id="MFB9751879.1"/>
    </source>
</evidence>
<gene>
    <name evidence="1" type="ORF">ACFFNY_09880</name>
</gene>
<comment type="caution">
    <text evidence="1">The sequence shown here is derived from an EMBL/GenBank/DDBJ whole genome shotgun (WGS) entry which is preliminary data.</text>
</comment>
<dbReference type="EMBL" id="JBHMAG010000007">
    <property type="protein sequence ID" value="MFB9751879.1"/>
    <property type="molecule type" value="Genomic_DNA"/>
</dbReference>
<evidence type="ECO:0000313" key="2">
    <source>
        <dbReference type="Proteomes" id="UP001589619"/>
    </source>
</evidence>
<accession>A0ABV5VUA0</accession>
<name>A0ABV5VUA0_9BACL</name>
<protein>
    <submittedName>
        <fullName evidence="1">IS3 family transposase</fullName>
    </submittedName>
</protein>
<organism evidence="1 2">
    <name type="scientific">Paenibacillus hodogayensis</name>
    <dbReference type="NCBI Taxonomy" id="279208"/>
    <lineage>
        <taxon>Bacteria</taxon>
        <taxon>Bacillati</taxon>
        <taxon>Bacillota</taxon>
        <taxon>Bacilli</taxon>
        <taxon>Bacillales</taxon>
        <taxon>Paenibacillaceae</taxon>
        <taxon>Paenibacillus</taxon>
    </lineage>
</organism>
<keyword evidence="2" id="KW-1185">Reference proteome</keyword>
<sequence>MPLKVTQKFSQQGTKISQRTVTRIMKKNGLRSRTVKKYKATTNSK</sequence>
<reference evidence="1 2" key="1">
    <citation type="submission" date="2024-09" db="EMBL/GenBank/DDBJ databases">
        <authorList>
            <person name="Sun Q."/>
            <person name="Mori K."/>
        </authorList>
    </citation>
    <scope>NUCLEOTIDE SEQUENCE [LARGE SCALE GENOMIC DNA]</scope>
    <source>
        <strain evidence="1 2">JCM 12520</strain>
    </source>
</reference>
<dbReference type="RefSeq" id="WP_379117177.1">
    <property type="nucleotide sequence ID" value="NZ_JBHMAG010000007.1"/>
</dbReference>